<comment type="similarity">
    <text evidence="1">Belongs to the enoyl-CoA hydratase/isomerase family.</text>
</comment>
<dbReference type="SUPFAM" id="SSF52096">
    <property type="entry name" value="ClpP/crotonase"/>
    <property type="match status" value="1"/>
</dbReference>
<sequence length="266" mass="29340">MENTTEKPILYRVDDRGVAFVTLNKPAKHNAFDDHMIGLLTDAFKRAGEDDQVRAVVLEAKGKSFSAGADLSWMQRMAGYSHAENEKDAMALATMLQTLYTLPKTTIARVQGAAFGGAVGLVACCDIAIGSKLSKFCLSEVKIGLIPATISPYVIEAMGQRICRRYFQTAEVFSAQRARRLGLLSESVTEEELDITIDQLIEQIVKNGPNAVAQAKRLVREVAYQPITSKLMQQTSKMIADIRVSDEGQEGLHAFLEKRPAKWQES</sequence>
<organism evidence="2 3">
    <name type="scientific">Alteromonas aquimaris</name>
    <dbReference type="NCBI Taxonomy" id="2998417"/>
    <lineage>
        <taxon>Bacteria</taxon>
        <taxon>Pseudomonadati</taxon>
        <taxon>Pseudomonadota</taxon>
        <taxon>Gammaproteobacteria</taxon>
        <taxon>Alteromonadales</taxon>
        <taxon>Alteromonadaceae</taxon>
        <taxon>Alteromonas/Salinimonas group</taxon>
        <taxon>Alteromonas</taxon>
    </lineage>
</organism>
<dbReference type="InterPro" id="IPR014748">
    <property type="entry name" value="Enoyl-CoA_hydra_C"/>
</dbReference>
<dbReference type="Proteomes" id="UP001142810">
    <property type="component" value="Unassembled WGS sequence"/>
</dbReference>
<dbReference type="InterPro" id="IPR001753">
    <property type="entry name" value="Enoyl-CoA_hydra/iso"/>
</dbReference>
<dbReference type="CDD" id="cd06558">
    <property type="entry name" value="crotonase-like"/>
    <property type="match status" value="1"/>
</dbReference>
<dbReference type="InterPro" id="IPR029045">
    <property type="entry name" value="ClpP/crotonase-like_dom_sf"/>
</dbReference>
<protein>
    <submittedName>
        <fullName evidence="2">Enoyl-CoA hydratase/isomerase family protein</fullName>
    </submittedName>
</protein>
<dbReference type="RefSeq" id="WP_265617488.1">
    <property type="nucleotide sequence ID" value="NZ_JAPFRD010000010.1"/>
</dbReference>
<comment type="caution">
    <text evidence="2">The sequence shown here is derived from an EMBL/GenBank/DDBJ whole genome shotgun (WGS) entry which is preliminary data.</text>
</comment>
<keyword evidence="3" id="KW-1185">Reference proteome</keyword>
<dbReference type="EMBL" id="JAPFRD010000010">
    <property type="protein sequence ID" value="MCW8108747.1"/>
    <property type="molecule type" value="Genomic_DNA"/>
</dbReference>
<gene>
    <name evidence="2" type="ORF">OPS25_09600</name>
</gene>
<evidence type="ECO:0000313" key="3">
    <source>
        <dbReference type="Proteomes" id="UP001142810"/>
    </source>
</evidence>
<evidence type="ECO:0000313" key="2">
    <source>
        <dbReference type="EMBL" id="MCW8108747.1"/>
    </source>
</evidence>
<dbReference type="PANTHER" id="PTHR42964">
    <property type="entry name" value="ENOYL-COA HYDRATASE"/>
    <property type="match status" value="1"/>
</dbReference>
<evidence type="ECO:0000256" key="1">
    <source>
        <dbReference type="ARBA" id="ARBA00005254"/>
    </source>
</evidence>
<dbReference type="Gene3D" id="3.90.226.10">
    <property type="entry name" value="2-enoyl-CoA Hydratase, Chain A, domain 1"/>
    <property type="match status" value="1"/>
</dbReference>
<accession>A0ABT3P7K6</accession>
<proteinExistence type="inferred from homology"/>
<dbReference type="PANTHER" id="PTHR42964:SF1">
    <property type="entry name" value="POLYKETIDE BIOSYNTHESIS ENOYL-COA HYDRATASE PKSH-RELATED"/>
    <property type="match status" value="1"/>
</dbReference>
<dbReference type="Gene3D" id="1.10.12.10">
    <property type="entry name" value="Lyase 2-enoyl-coa Hydratase, Chain A, domain 2"/>
    <property type="match status" value="1"/>
</dbReference>
<reference evidence="2" key="1">
    <citation type="submission" date="2022-11" db="EMBL/GenBank/DDBJ databases">
        <title>Alteromonas sp. nov., isolated from sea water of the Qingdao.</title>
        <authorList>
            <person name="Wang Q."/>
        </authorList>
    </citation>
    <scope>NUCLEOTIDE SEQUENCE</scope>
    <source>
        <strain evidence="2">ASW11-7</strain>
    </source>
</reference>
<name>A0ABT3P7K6_9ALTE</name>
<dbReference type="InterPro" id="IPR051683">
    <property type="entry name" value="Enoyl-CoA_Hydratase/Isomerase"/>
</dbReference>
<dbReference type="Pfam" id="PF00378">
    <property type="entry name" value="ECH_1"/>
    <property type="match status" value="1"/>
</dbReference>